<name>A0A4Q1K8D6_9FLAO</name>
<accession>A0A4Q1K8D6</accession>
<dbReference type="PIRSF" id="PIRSF018266">
    <property type="entry name" value="FecR"/>
    <property type="match status" value="1"/>
</dbReference>
<evidence type="ECO:0000313" key="4">
    <source>
        <dbReference type="Proteomes" id="UP000289857"/>
    </source>
</evidence>
<dbReference type="InterPro" id="IPR006860">
    <property type="entry name" value="FecR"/>
</dbReference>
<comment type="caution">
    <text evidence="3">The sequence shown here is derived from an EMBL/GenBank/DDBJ whole genome shotgun (WGS) entry which is preliminary data.</text>
</comment>
<dbReference type="PANTHER" id="PTHR30273">
    <property type="entry name" value="PERIPLASMIC SIGNAL SENSOR AND SIGMA FACTOR ACTIVATOR FECR-RELATED"/>
    <property type="match status" value="1"/>
</dbReference>
<feature type="domain" description="FecR protein" evidence="2">
    <location>
        <begin position="103"/>
        <end position="190"/>
    </location>
</feature>
<dbReference type="GO" id="GO:0016989">
    <property type="term" value="F:sigma factor antagonist activity"/>
    <property type="evidence" value="ECO:0007669"/>
    <property type="project" value="TreeGrafter"/>
</dbReference>
<sequence length="302" mass="34405">MKMEDTNRLAAWLNNELPEAELNTLRQEEDYAVLEKIKMYSAELQVSDFDSDRFYQNLLEKRNPTKVRSLFWKKALQIAAMVTLFLGIGSAYVITRGEQQIAENGSNVAFNLPDNSRVVLHSGSEITYSENNWDSNRKLNLIGEAYFKVAKGKKFEVITKEGTVTVLGTQFNVKARNNRIDVTCFEGKVKIQHKNKTIIITKGQTIAFANNELIINHPTKALNPSWISKELQFEKVHPQDVLEELKRHYNITINDVTLPKTELFTGHLPGDNSDIALQLFAASYHLKVVKKGAQDYSFELIP</sequence>
<keyword evidence="1" id="KW-0472">Membrane</keyword>
<evidence type="ECO:0000259" key="2">
    <source>
        <dbReference type="Pfam" id="PF04773"/>
    </source>
</evidence>
<dbReference type="OrthoDB" id="1097347at2"/>
<dbReference type="AlphaFoldDB" id="A0A4Q1K8D6"/>
<dbReference type="InterPro" id="IPR012373">
    <property type="entry name" value="Ferrdict_sens_TM"/>
</dbReference>
<keyword evidence="1" id="KW-0812">Transmembrane</keyword>
<dbReference type="Proteomes" id="UP000289857">
    <property type="component" value="Unassembled WGS sequence"/>
</dbReference>
<dbReference type="Gene3D" id="3.55.50.30">
    <property type="match status" value="1"/>
</dbReference>
<gene>
    <name evidence="3" type="ORF">EQG61_08275</name>
</gene>
<evidence type="ECO:0000256" key="1">
    <source>
        <dbReference type="SAM" id="Phobius"/>
    </source>
</evidence>
<dbReference type="EMBL" id="SBKN01000004">
    <property type="protein sequence ID" value="RXR22569.1"/>
    <property type="molecule type" value="Genomic_DNA"/>
</dbReference>
<reference evidence="4" key="1">
    <citation type="submission" date="2019-01" db="EMBL/GenBank/DDBJ databases">
        <title>Cytophagaceae bacterium strain CAR-16.</title>
        <authorList>
            <person name="Chen W.-M."/>
        </authorList>
    </citation>
    <scope>NUCLEOTIDE SEQUENCE [LARGE SCALE GENOMIC DNA]</scope>
    <source>
        <strain evidence="4">WWJ-16</strain>
    </source>
</reference>
<organism evidence="3 4">
    <name type="scientific">Flavobacterium stagni</name>
    <dbReference type="NCBI Taxonomy" id="2506421"/>
    <lineage>
        <taxon>Bacteria</taxon>
        <taxon>Pseudomonadati</taxon>
        <taxon>Bacteroidota</taxon>
        <taxon>Flavobacteriia</taxon>
        <taxon>Flavobacteriales</taxon>
        <taxon>Flavobacteriaceae</taxon>
        <taxon>Flavobacterium</taxon>
    </lineage>
</organism>
<keyword evidence="4" id="KW-1185">Reference proteome</keyword>
<dbReference type="PANTHER" id="PTHR30273:SF2">
    <property type="entry name" value="PROTEIN FECR"/>
    <property type="match status" value="1"/>
</dbReference>
<protein>
    <submittedName>
        <fullName evidence="3">FecR family protein</fullName>
    </submittedName>
</protein>
<dbReference type="Pfam" id="PF04773">
    <property type="entry name" value="FecR"/>
    <property type="match status" value="1"/>
</dbReference>
<feature type="transmembrane region" description="Helical" evidence="1">
    <location>
        <begin position="75"/>
        <end position="94"/>
    </location>
</feature>
<evidence type="ECO:0000313" key="3">
    <source>
        <dbReference type="EMBL" id="RXR22569.1"/>
    </source>
</evidence>
<dbReference type="Gene3D" id="2.60.120.1440">
    <property type="match status" value="1"/>
</dbReference>
<keyword evidence="1" id="KW-1133">Transmembrane helix</keyword>
<proteinExistence type="predicted"/>